<feature type="domain" description="YSIRK Gram-positive signal peptide" evidence="5">
    <location>
        <begin position="11"/>
        <end position="35"/>
    </location>
</feature>
<gene>
    <name evidence="6" type="ORF">A0131_04890</name>
</gene>
<sequence>MRSYKAHISTRKNSYAIRKFSIGIASILVGSALFFGYNQESHASLQVTEDSNSSTNNINADVVQSSGVITKQEGIQNTTQNESVEKVSNNVNEDASLNNNVNLQNNQLLASEQASENNNLVGSSKSSEDQASGSEVSSDTSLETQSNNNVEETKASNALNQPISNNTQSDLTTTLNNNEASSQESNFDTKSVVSEKQKIYPAQVVRKNVNAHTKDVDVLKLIENNSKYLSEEERKLFLRMATRYSSFVSRDWNHIYNKNYNGISSNVNIRTIGSQNAQNTNKLLNSMYNLIESRDNDNFYAELTTDSKTSNLLNFYNLDRNIRNEDGHAVATLTLRKNTTNLTEYRGGRWLPWKVRYEQWGLRTNESLDKKIETVVAKYKWNGVLHNDVLTRNNKGFYWFKEDEAFSVNKANVGGTIDLIITFKKDAIIDKFKDFAWGYIISDSKELDTVAGANIGFEKLNFTKNNFVTVFNNNVLNNLKRKVQSKLENSTTGDSVNQNHYLTLLNRTTQNVTSSADYKRALLNLNNLYDRLNVVENEVKPVATLRKAVSSDSKIIDVFKYIEENEQYLSDEERKFFLRTAVRNTSLQRNDWEKLYNKDYNTLSSNVSSKNLTNTQAENANKTLNSLYDLIQNRNNDNFYKELTKDPQAVGLSNHFIVKNNVTQSEGHQLVDIDLSKNSISLSEYVGGKWLPWKVRYEQWGLRTNESLNNKIEQVKVKYRWNGKELERILERNSKGFYWFKEDEVYDVNKANVGGKVTYQIKFKKDAILDLNNDMAWGYIISDSKDLQTLTGANIGFKKLSFSHIKNNFNQQTVANLKQQLINFINKNSVKLTNGQQRVTENLNQVNAISSDNVTNDSLGEVKQQLNDILQNFEQKLVLADLEHSFVKIPPNKQHLRLYAQESNDEYYHSFQSALTNPANSINSDGSLTIKPKGYFMYNLKAIKKLAPGKMINLKVLVGNINDNTKLQYSVQRKDNTYAVIITDIPKTREGVYQLSNFIVPKDAVKLSLRLDNRTGTSDAYIKSFSVTPTNNDNLNDLFTQNLIVTPTARQHIGKFAKESKDKYFASFQSLHTQTINSLNPDGSLTVLPKGYFFYNLKAVEKLAPGKSFNIRIGETQVDNNTKIEYAIYDKQNNLLVKITNIPKNEDGTYKLDNIIVPNNASRIALRIDNRKGTTSARLTGLYVVPVREV</sequence>
<dbReference type="AlphaFoldDB" id="A0A151A3V1"/>
<evidence type="ECO:0000313" key="7">
    <source>
        <dbReference type="Proteomes" id="UP000075418"/>
    </source>
</evidence>
<evidence type="ECO:0000256" key="3">
    <source>
        <dbReference type="SAM" id="MobiDB-lite"/>
    </source>
</evidence>
<accession>A0A151A3V1</accession>
<dbReference type="RefSeq" id="WP_061854308.1">
    <property type="nucleotide sequence ID" value="NZ_LUGM01000002.1"/>
</dbReference>
<feature type="region of interest" description="Disordered" evidence="3">
    <location>
        <begin position="115"/>
        <end position="192"/>
    </location>
</feature>
<evidence type="ECO:0000256" key="2">
    <source>
        <dbReference type="SAM" id="Coils"/>
    </source>
</evidence>
<proteinExistence type="predicted"/>
<evidence type="ECO:0000256" key="4">
    <source>
        <dbReference type="SAM" id="Phobius"/>
    </source>
</evidence>
<keyword evidence="1" id="KW-0732">Signal</keyword>
<dbReference type="Pfam" id="PF04650">
    <property type="entry name" value="YSIRK_signal"/>
    <property type="match status" value="1"/>
</dbReference>
<dbReference type="NCBIfam" id="TIGR01168">
    <property type="entry name" value="YSIRK_signal"/>
    <property type="match status" value="1"/>
</dbReference>
<dbReference type="EMBL" id="LUGM01000002">
    <property type="protein sequence ID" value="KYH14121.1"/>
    <property type="molecule type" value="Genomic_DNA"/>
</dbReference>
<evidence type="ECO:0000313" key="6">
    <source>
        <dbReference type="EMBL" id="KYH14121.1"/>
    </source>
</evidence>
<reference evidence="6 7" key="1">
    <citation type="submission" date="2016-02" db="EMBL/GenBank/DDBJ databases">
        <title>Draft genome sequence of hydrocarbon degrading Staphylococcus saprophyticus Strain CNV2, isolated from crude-oil contaminated soil from Noonmati Oil Refinery, Guwahati, Assam, India.</title>
        <authorList>
            <person name="Mukherjee A."/>
            <person name="Chettri B."/>
            <person name="Langpoklakpam J."/>
            <person name="Singh A.K."/>
            <person name="Chattopadhyay D.J."/>
        </authorList>
    </citation>
    <scope>NUCLEOTIDE SEQUENCE [LARGE SCALE GENOMIC DNA]</scope>
    <source>
        <strain evidence="6 7">CNV2</strain>
    </source>
</reference>
<keyword evidence="4" id="KW-1133">Transmembrane helix</keyword>
<keyword evidence="4" id="KW-0812">Transmembrane</keyword>
<comment type="caution">
    <text evidence="6">The sequence shown here is derived from an EMBL/GenBank/DDBJ whole genome shotgun (WGS) entry which is preliminary data.</text>
</comment>
<protein>
    <recommendedName>
        <fullName evidence="5">YSIRK Gram-positive signal peptide domain-containing protein</fullName>
    </recommendedName>
</protein>
<feature type="coiled-coil region" evidence="2">
    <location>
        <begin position="856"/>
        <end position="883"/>
    </location>
</feature>
<evidence type="ECO:0000256" key="1">
    <source>
        <dbReference type="ARBA" id="ARBA00022729"/>
    </source>
</evidence>
<feature type="transmembrane region" description="Helical" evidence="4">
    <location>
        <begin position="20"/>
        <end position="37"/>
    </location>
</feature>
<dbReference type="InterPro" id="IPR005877">
    <property type="entry name" value="YSIRK_signal_dom"/>
</dbReference>
<keyword evidence="2" id="KW-0175">Coiled coil</keyword>
<organism evidence="6 7">
    <name type="scientific">Staphylococcus kloosii</name>
    <dbReference type="NCBI Taxonomy" id="29384"/>
    <lineage>
        <taxon>Bacteria</taxon>
        <taxon>Bacillati</taxon>
        <taxon>Bacillota</taxon>
        <taxon>Bacilli</taxon>
        <taxon>Bacillales</taxon>
        <taxon>Staphylococcaceae</taxon>
        <taxon>Staphylococcus</taxon>
    </lineage>
</organism>
<dbReference type="Proteomes" id="UP000075418">
    <property type="component" value="Unassembled WGS sequence"/>
</dbReference>
<name>A0A151A3V1_9STAP</name>
<keyword evidence="4" id="KW-0472">Membrane</keyword>
<evidence type="ECO:0000259" key="5">
    <source>
        <dbReference type="Pfam" id="PF04650"/>
    </source>
</evidence>